<dbReference type="SMART" id="SM00065">
    <property type="entry name" value="GAF"/>
    <property type="match status" value="1"/>
</dbReference>
<dbReference type="InterPro" id="IPR003593">
    <property type="entry name" value="AAA+_ATPase"/>
</dbReference>
<dbReference type="InterPro" id="IPR001482">
    <property type="entry name" value="T2SS/T4SS_dom"/>
</dbReference>
<name>F2G6C9_ALTMD</name>
<evidence type="ECO:0000256" key="1">
    <source>
        <dbReference type="ARBA" id="ARBA00006611"/>
    </source>
</evidence>
<dbReference type="Pfam" id="PF01590">
    <property type="entry name" value="GAF"/>
    <property type="match status" value="1"/>
</dbReference>
<dbReference type="InterPro" id="IPR037257">
    <property type="entry name" value="T2SS_E_N_sf"/>
</dbReference>
<dbReference type="GO" id="GO:0016887">
    <property type="term" value="F:ATP hydrolysis activity"/>
    <property type="evidence" value="ECO:0007669"/>
    <property type="project" value="TreeGrafter"/>
</dbReference>
<dbReference type="Gene3D" id="3.40.50.300">
    <property type="entry name" value="P-loop containing nucleotide triphosphate hydrolases"/>
    <property type="match status" value="1"/>
</dbReference>
<dbReference type="Proteomes" id="UP000001870">
    <property type="component" value="Chromosome"/>
</dbReference>
<evidence type="ECO:0000256" key="3">
    <source>
        <dbReference type="ARBA" id="ARBA00022840"/>
    </source>
</evidence>
<sequence>MVSLIQIRKHYGISAVLIRSENMEVVNNQQTFAQIKRILNNHSTLLDAYGLLEPMILGLFDAKRMSIFQRRRQHQDLVARFKTGKETLEIKVPISPMSIAGYVALSQKPVVIDDPYNPTLLQSIHPRLRFDGRFDKDSDFKTQNILCVPIMNAGVLMGVIQIINKNDGAFTEDDLKLGNALALILGDKFRFELGGTHNPFDLLVHKSLLEEATLKDIQATTPDIKAFIQRLVSEYRISEDEIGNSLSIHYQVPFIPYLPDKYHRFENESRLNVSYLKRNYVAVIADAHDKPIVLMAEPNNAALLMEIESAMGIDSYEIAVSLPNLILQYLGEHSGSSGPGEMSDILDEIGSSAEDSDEQIDELSDDAPAVVRLVSRILHDAKRLNASDIHIDPEKNAPTRVRMRVDGVCRDMNQVPNSHHSAVIARIKIMSNLNIAEKRVPQDGKLAFRMNGQLVEVRVATIPTVAGEGVVMRILASGGAMPIDKMNLAPSNRARLEDMIKKPHGILLVVGPTGSGKTTTLHAILGYLNTPEKKIWTAEDPVEITQPGLQQVQVSPKIGFNFAAALRAFLRADPDIILIGEMRDKETAHAGIEASLTGHLVLSTLHTNSAPETITRLLDLGLDPVNFSDACVGILAQRLIRTLCGNCKEKYIATETDIAFIERQYGKELMAELNVKTPLELYKANGCEACGNTGYKGRTGVHELLGMTPELRSLVYKEASVADMKVQAAKDGMRTLVQDAIYKVIKGDTDLAQVQIVGGE</sequence>
<keyword evidence="3" id="KW-0067">ATP-binding</keyword>
<dbReference type="Gene3D" id="3.30.450.40">
    <property type="match status" value="1"/>
</dbReference>
<dbReference type="SUPFAM" id="SSF55781">
    <property type="entry name" value="GAF domain-like"/>
    <property type="match status" value="1"/>
</dbReference>
<proteinExistence type="inferred from homology"/>
<dbReference type="GO" id="GO:0005886">
    <property type="term" value="C:plasma membrane"/>
    <property type="evidence" value="ECO:0007669"/>
    <property type="project" value="TreeGrafter"/>
</dbReference>
<dbReference type="PANTHER" id="PTHR30258:SF1">
    <property type="entry name" value="PROTEIN TRANSPORT PROTEIN HOFB HOMOLOG"/>
    <property type="match status" value="1"/>
</dbReference>
<dbReference type="CDD" id="cd01129">
    <property type="entry name" value="PulE-GspE-like"/>
    <property type="match status" value="1"/>
</dbReference>
<reference evidence="5 6" key="2">
    <citation type="journal article" date="2015" name="Antonie Van Leeuwenhoek">
        <title>Ecophysiological diversity of a novel member of the genus Alteromonas, and description of Alteromonas mediterranea sp. nov.</title>
        <authorList>
            <person name="Ivanova E.P."/>
            <person name="Lopez-Perez M."/>
            <person name="Zabalos M."/>
            <person name="Nguyen S.H."/>
            <person name="Webb H.K."/>
            <person name="Ryan J."/>
            <person name="Lagutin K."/>
            <person name="Vyssotski M."/>
            <person name="Crawford R.J."/>
            <person name="Rodriguez-Valera F."/>
        </authorList>
    </citation>
    <scope>NUCLEOTIDE SEQUENCE [LARGE SCALE GENOMIC DNA]</scope>
    <source>
        <strain evidence="6">DSM 17117 / CIP 110805 / LMG 28347 / Deep ecotype</strain>
    </source>
</reference>
<evidence type="ECO:0000256" key="2">
    <source>
        <dbReference type="ARBA" id="ARBA00022741"/>
    </source>
</evidence>
<keyword evidence="6" id="KW-1185">Reference proteome</keyword>
<dbReference type="SMART" id="SM00382">
    <property type="entry name" value="AAA"/>
    <property type="match status" value="1"/>
</dbReference>
<keyword evidence="2" id="KW-0547">Nucleotide-binding</keyword>
<reference evidence="5 6" key="1">
    <citation type="journal article" date="2008" name="ISME J.">
        <title>Comparative genomics of two ecotypes of the marine planktonic copiotroph Alteromonas macleodii suggests alternative lifestyles associated with different kinds of particulate organic matter.</title>
        <authorList>
            <person name="Ivars-Martinez E."/>
            <person name="Martin-Cuadrado A.B."/>
            <person name="D'Auria G."/>
            <person name="Mira A."/>
            <person name="Ferriera S."/>
            <person name="Johnson J."/>
            <person name="Friedman R."/>
            <person name="Rodriguez-Valera F."/>
        </authorList>
    </citation>
    <scope>NUCLEOTIDE SEQUENCE [LARGE SCALE GENOMIC DNA]</scope>
    <source>
        <strain evidence="6">DSM 17117 / CIP 110805 / LMG 28347 / Deep ecotype</strain>
    </source>
</reference>
<feature type="domain" description="Bacterial type II secretion system protein E" evidence="4">
    <location>
        <begin position="570"/>
        <end position="584"/>
    </location>
</feature>
<evidence type="ECO:0000313" key="5">
    <source>
        <dbReference type="EMBL" id="AEA96599.2"/>
    </source>
</evidence>
<dbReference type="HOGENOM" id="CLU_013446_7_2_6"/>
<comment type="similarity">
    <text evidence="1">Belongs to the GSP E family.</text>
</comment>
<evidence type="ECO:0000313" key="6">
    <source>
        <dbReference type="Proteomes" id="UP000001870"/>
    </source>
</evidence>
<accession>F2G6C9</accession>
<dbReference type="SUPFAM" id="SSF160246">
    <property type="entry name" value="EspE N-terminal domain-like"/>
    <property type="match status" value="1"/>
</dbReference>
<dbReference type="Gene3D" id="3.30.450.90">
    <property type="match status" value="1"/>
</dbReference>
<dbReference type="InterPro" id="IPR029016">
    <property type="entry name" value="GAF-like_dom_sf"/>
</dbReference>
<evidence type="ECO:0000259" key="4">
    <source>
        <dbReference type="PROSITE" id="PS00662"/>
    </source>
</evidence>
<protein>
    <submittedName>
        <fullName evidence="5">Type II secretory protein GspE</fullName>
    </submittedName>
</protein>
<dbReference type="KEGG" id="amc:MADE_1002250"/>
<dbReference type="PANTHER" id="PTHR30258">
    <property type="entry name" value="TYPE II SECRETION SYSTEM PROTEIN GSPE-RELATED"/>
    <property type="match status" value="1"/>
</dbReference>
<dbReference type="GO" id="GO:0005524">
    <property type="term" value="F:ATP binding"/>
    <property type="evidence" value="ECO:0007669"/>
    <property type="project" value="UniProtKB-KW"/>
</dbReference>
<dbReference type="SUPFAM" id="SSF52540">
    <property type="entry name" value="P-loop containing nucleoside triphosphate hydrolases"/>
    <property type="match status" value="1"/>
</dbReference>
<organism evidence="5 6">
    <name type="scientific">Alteromonas mediterranea (strain DSM 17117 / CIP 110805 / LMG 28347 / Deep ecotype)</name>
    <dbReference type="NCBI Taxonomy" id="1774373"/>
    <lineage>
        <taxon>Bacteria</taxon>
        <taxon>Pseudomonadati</taxon>
        <taxon>Pseudomonadota</taxon>
        <taxon>Gammaproteobacteria</taxon>
        <taxon>Alteromonadales</taxon>
        <taxon>Alteromonadaceae</taxon>
        <taxon>Alteromonas/Salinimonas group</taxon>
        <taxon>Alteromonas</taxon>
    </lineage>
</organism>
<dbReference type="PROSITE" id="PS00662">
    <property type="entry name" value="T2SP_E"/>
    <property type="match status" value="1"/>
</dbReference>
<dbReference type="AlphaFoldDB" id="F2G6C9"/>
<dbReference type="InterPro" id="IPR003018">
    <property type="entry name" value="GAF"/>
</dbReference>
<gene>
    <name evidence="5" type="ordered locus">MADE_1002250</name>
</gene>
<dbReference type="InterPro" id="IPR027417">
    <property type="entry name" value="P-loop_NTPase"/>
</dbReference>
<dbReference type="EMBL" id="CP001103">
    <property type="protein sequence ID" value="AEA96599.2"/>
    <property type="molecule type" value="Genomic_DNA"/>
</dbReference>
<dbReference type="Pfam" id="PF00437">
    <property type="entry name" value="T2SSE"/>
    <property type="match status" value="1"/>
</dbReference>